<dbReference type="NCBIfam" id="TIGR01023">
    <property type="entry name" value="rpmG_bact"/>
    <property type="match status" value="1"/>
</dbReference>
<dbReference type="EMBL" id="CP121689">
    <property type="protein sequence ID" value="WZL75671.1"/>
    <property type="molecule type" value="Genomic_DNA"/>
</dbReference>
<evidence type="ECO:0000256" key="2">
    <source>
        <dbReference type="ARBA" id="ARBA00022980"/>
    </source>
</evidence>
<dbReference type="NCBIfam" id="NF001860">
    <property type="entry name" value="PRK00595.1"/>
    <property type="match status" value="1"/>
</dbReference>
<keyword evidence="7" id="KW-1185">Reference proteome</keyword>
<dbReference type="InterPro" id="IPR001705">
    <property type="entry name" value="Ribosomal_bL33"/>
</dbReference>
<dbReference type="RefSeq" id="WP_369017821.1">
    <property type="nucleotide sequence ID" value="NZ_CP121689.1"/>
</dbReference>
<evidence type="ECO:0000256" key="1">
    <source>
        <dbReference type="ARBA" id="ARBA00007596"/>
    </source>
</evidence>
<dbReference type="GO" id="GO:0005840">
    <property type="term" value="C:ribosome"/>
    <property type="evidence" value="ECO:0007669"/>
    <property type="project" value="UniProtKB-KW"/>
</dbReference>
<dbReference type="InterPro" id="IPR038584">
    <property type="entry name" value="Ribosomal_bL33_sf"/>
</dbReference>
<evidence type="ECO:0000313" key="6">
    <source>
        <dbReference type="EMBL" id="WZL75671.1"/>
    </source>
</evidence>
<evidence type="ECO:0000256" key="4">
    <source>
        <dbReference type="ARBA" id="ARBA00035176"/>
    </source>
</evidence>
<evidence type="ECO:0000256" key="5">
    <source>
        <dbReference type="HAMAP-Rule" id="MF_00294"/>
    </source>
</evidence>
<proteinExistence type="inferred from homology"/>
<evidence type="ECO:0000256" key="3">
    <source>
        <dbReference type="ARBA" id="ARBA00023274"/>
    </source>
</evidence>
<dbReference type="Gene3D" id="2.20.28.120">
    <property type="entry name" value="Ribosomal protein L33"/>
    <property type="match status" value="1"/>
</dbReference>
<keyword evidence="2 5" id="KW-0689">Ribosomal protein</keyword>
<dbReference type="PANTHER" id="PTHR43168:SF2">
    <property type="entry name" value="LARGE RIBOSOMAL SUBUNIT PROTEIN BL33C"/>
    <property type="match status" value="1"/>
</dbReference>
<accession>A0ABZ2YBN2</accession>
<dbReference type="SUPFAM" id="SSF57829">
    <property type="entry name" value="Zn-binding ribosomal proteins"/>
    <property type="match status" value="1"/>
</dbReference>
<dbReference type="Proteomes" id="UP001461341">
    <property type="component" value="Chromosome"/>
</dbReference>
<gene>
    <name evidence="5 6" type="primary">rpmG</name>
    <name evidence="6" type="ORF">QBE54_08755</name>
</gene>
<evidence type="ECO:0000313" key="7">
    <source>
        <dbReference type="Proteomes" id="UP001461341"/>
    </source>
</evidence>
<reference evidence="6 7" key="1">
    <citation type="submission" date="2023-03" db="EMBL/GenBank/DDBJ databases">
        <title>Novel Species.</title>
        <authorList>
            <person name="Ma S."/>
        </authorList>
    </citation>
    <scope>NUCLEOTIDE SEQUENCE [LARGE SCALE GENOMIC DNA]</scope>
    <source>
        <strain evidence="6 7">B11</strain>
    </source>
</reference>
<keyword evidence="3 5" id="KW-0687">Ribonucleoprotein</keyword>
<dbReference type="InterPro" id="IPR011332">
    <property type="entry name" value="Ribosomal_zn-bd"/>
</dbReference>
<name>A0ABZ2YBN2_9BACT</name>
<dbReference type="PANTHER" id="PTHR43168">
    <property type="entry name" value="50S RIBOSOMAL PROTEIN L33, CHLOROPLASTIC"/>
    <property type="match status" value="1"/>
</dbReference>
<dbReference type="HAMAP" id="MF_00294">
    <property type="entry name" value="Ribosomal_bL33"/>
    <property type="match status" value="1"/>
</dbReference>
<sequence length="49" mass="6128">MQETITFECTECRRRNYQGSKNKRNKQGRLEFRKYCPHCQKHTLHRETR</sequence>
<comment type="similarity">
    <text evidence="1 5">Belongs to the bacterial ribosomal protein bL33 family.</text>
</comment>
<organism evidence="6 7">
    <name type="scientific">Thermatribacter velox</name>
    <dbReference type="NCBI Taxonomy" id="3039681"/>
    <lineage>
        <taxon>Bacteria</taxon>
        <taxon>Pseudomonadati</taxon>
        <taxon>Atribacterota</taxon>
        <taxon>Atribacteria</taxon>
        <taxon>Atribacterales</taxon>
        <taxon>Thermatribacteraceae</taxon>
        <taxon>Thermatribacter</taxon>
    </lineage>
</organism>
<dbReference type="NCBIfam" id="NF001764">
    <property type="entry name" value="PRK00504.1"/>
    <property type="match status" value="1"/>
</dbReference>
<protein>
    <recommendedName>
        <fullName evidence="4 5">Large ribosomal subunit protein bL33</fullName>
    </recommendedName>
</protein>
<dbReference type="Pfam" id="PF00471">
    <property type="entry name" value="Ribosomal_L33"/>
    <property type="match status" value="1"/>
</dbReference>